<dbReference type="Gene3D" id="3.40.50.300">
    <property type="entry name" value="P-loop containing nucleotide triphosphate hydrolases"/>
    <property type="match status" value="1"/>
</dbReference>
<accession>A0A4U8TAV0</accession>
<dbReference type="EMBL" id="JRPR02000002">
    <property type="protein sequence ID" value="TLD96804.1"/>
    <property type="molecule type" value="Genomic_DNA"/>
</dbReference>
<keyword evidence="1" id="KW-0547">Nucleotide-binding</keyword>
<dbReference type="Pfam" id="PF00005">
    <property type="entry name" value="ABC_tran"/>
    <property type="match status" value="1"/>
</dbReference>
<dbReference type="GO" id="GO:0016887">
    <property type="term" value="F:ATP hydrolysis activity"/>
    <property type="evidence" value="ECO:0007669"/>
    <property type="project" value="InterPro"/>
</dbReference>
<dbReference type="PANTHER" id="PTHR43038:SF3">
    <property type="entry name" value="ABC TRANSPORTER G FAMILY MEMBER 20 ISOFORM X1"/>
    <property type="match status" value="1"/>
</dbReference>
<dbReference type="InterPro" id="IPR003439">
    <property type="entry name" value="ABC_transporter-like_ATP-bd"/>
</dbReference>
<evidence type="ECO:0000256" key="3">
    <source>
        <dbReference type="SAM" id="MobiDB-lite"/>
    </source>
</evidence>
<dbReference type="AlphaFoldDB" id="A0A4U8TAV0"/>
<keyword evidence="6" id="KW-1185">Reference proteome</keyword>
<reference evidence="5 6" key="1">
    <citation type="journal article" date="2014" name="Genome Announc.">
        <title>Draft genome sequences of eight enterohepatic helicobacter species isolated from both laboratory and wild rodents.</title>
        <authorList>
            <person name="Sheh A."/>
            <person name="Shen Z."/>
            <person name="Fox J.G."/>
        </authorList>
    </citation>
    <scope>NUCLEOTIDE SEQUENCE [LARGE SCALE GENOMIC DNA]</scope>
    <source>
        <strain evidence="5 6">MIT 09-6949</strain>
    </source>
</reference>
<comment type="caution">
    <text evidence="5">The sequence shown here is derived from an EMBL/GenBank/DDBJ whole genome shotgun (WGS) entry which is preliminary data.</text>
</comment>
<dbReference type="PANTHER" id="PTHR43038">
    <property type="entry name" value="ATP-BINDING CASSETTE, SUB-FAMILY H, MEMBER 1"/>
    <property type="match status" value="1"/>
</dbReference>
<sequence length="383" mass="42454">MQNSTSSNATNIINATNTAQSVDLIIESSAQSGIKSHIKSNTESKPIIHIEHIYKYYGELVALENISFEVKPHCIFGIIGADGAGKSTLFRILSTLMLPDSVDSIPRAKHGKNAAPRTHAAQHAKSTNATQHTQDTHAKGSIAGFDLVQEYRQIRQIIGYMPAVFSLYADLSVKENLTFFADIFQVSIEENYALIKPIFSALEPFLDRRAGALSGGMKQKLALCCALIHKPKILFLDEPTTGVDMVSRAEFWEILGELKKQMTILVSTPYMDEANLCDEIALLANGKILSIDTPQNICASYPHRLFKLSGIDEHLLFTTLEGLRSMEGVHSCFLFAKDFHIVFKTANIAQQLDSLKRKYAANKGVSITEIKPSIEDCFIEFLR</sequence>
<protein>
    <submittedName>
        <fullName evidence="5">ABC transporter ATP-binding protein</fullName>
    </submittedName>
</protein>
<gene>
    <name evidence="5" type="ORF">LS71_004165</name>
</gene>
<dbReference type="SUPFAM" id="SSF52540">
    <property type="entry name" value="P-loop containing nucleoside triphosphate hydrolases"/>
    <property type="match status" value="1"/>
</dbReference>
<feature type="compositionally biased region" description="Polar residues" evidence="3">
    <location>
        <begin position="124"/>
        <end position="133"/>
    </location>
</feature>
<evidence type="ECO:0000259" key="4">
    <source>
        <dbReference type="PROSITE" id="PS50893"/>
    </source>
</evidence>
<dbReference type="InterPro" id="IPR017871">
    <property type="entry name" value="ABC_transporter-like_CS"/>
</dbReference>
<feature type="domain" description="ABC transporter" evidence="4">
    <location>
        <begin position="48"/>
        <end position="310"/>
    </location>
</feature>
<dbReference type="RefSeq" id="WP_052057774.1">
    <property type="nucleotide sequence ID" value="NZ_JRPR02000002.1"/>
</dbReference>
<dbReference type="PROSITE" id="PS50893">
    <property type="entry name" value="ABC_TRANSPORTER_2"/>
    <property type="match status" value="1"/>
</dbReference>
<evidence type="ECO:0000256" key="2">
    <source>
        <dbReference type="ARBA" id="ARBA00022840"/>
    </source>
</evidence>
<evidence type="ECO:0000256" key="1">
    <source>
        <dbReference type="ARBA" id="ARBA00022741"/>
    </source>
</evidence>
<name>A0A4U8TAV0_9HELI</name>
<keyword evidence="2 5" id="KW-0067">ATP-binding</keyword>
<dbReference type="CDD" id="cd03230">
    <property type="entry name" value="ABC_DR_subfamily_A"/>
    <property type="match status" value="1"/>
</dbReference>
<dbReference type="OrthoDB" id="9809450at2"/>
<evidence type="ECO:0000313" key="5">
    <source>
        <dbReference type="EMBL" id="TLD96804.1"/>
    </source>
</evidence>
<evidence type="ECO:0000313" key="6">
    <source>
        <dbReference type="Proteomes" id="UP000029733"/>
    </source>
</evidence>
<organism evidence="5 6">
    <name type="scientific">Helicobacter jaachi</name>
    <dbReference type="NCBI Taxonomy" id="1677920"/>
    <lineage>
        <taxon>Bacteria</taxon>
        <taxon>Pseudomonadati</taxon>
        <taxon>Campylobacterota</taxon>
        <taxon>Epsilonproteobacteria</taxon>
        <taxon>Campylobacterales</taxon>
        <taxon>Helicobacteraceae</taxon>
        <taxon>Helicobacter</taxon>
    </lineage>
</organism>
<dbReference type="InterPro" id="IPR027417">
    <property type="entry name" value="P-loop_NTPase"/>
</dbReference>
<dbReference type="Proteomes" id="UP000029733">
    <property type="component" value="Unassembled WGS sequence"/>
</dbReference>
<proteinExistence type="predicted"/>
<feature type="region of interest" description="Disordered" evidence="3">
    <location>
        <begin position="107"/>
        <end position="137"/>
    </location>
</feature>
<dbReference type="PROSITE" id="PS00211">
    <property type="entry name" value="ABC_TRANSPORTER_1"/>
    <property type="match status" value="1"/>
</dbReference>
<dbReference type="GO" id="GO:0005524">
    <property type="term" value="F:ATP binding"/>
    <property type="evidence" value="ECO:0007669"/>
    <property type="project" value="UniProtKB-KW"/>
</dbReference>